<accession>A0ABX1ES09</accession>
<name>A0ABX1ES09_9PROT</name>
<keyword evidence="2" id="KW-1185">Reference proteome</keyword>
<gene>
    <name evidence="1" type="ORF">HB662_01380</name>
</gene>
<reference evidence="1 2" key="1">
    <citation type="submission" date="2020-03" db="EMBL/GenBank/DDBJ databases">
        <title>Roseomonas selenitidurans sp. nov. isolated from soil.</title>
        <authorList>
            <person name="Liu H."/>
        </authorList>
    </citation>
    <scope>NUCLEOTIDE SEQUENCE [LARGE SCALE GENOMIC DNA]</scope>
    <source>
        <strain evidence="1 2">JCM 15073</strain>
    </source>
</reference>
<sequence>MSALAICGAMRRFIVIWRDERGQEVARDTFNQHGAAVVRAFCLDQMRQYPTRTYRISEEAAPVSARCAA</sequence>
<protein>
    <recommendedName>
        <fullName evidence="3">Transposase</fullName>
    </recommendedName>
</protein>
<dbReference type="EMBL" id="JAAVTX010000001">
    <property type="protein sequence ID" value="NKE43411.1"/>
    <property type="molecule type" value="Genomic_DNA"/>
</dbReference>
<organism evidence="1 2">
    <name type="scientific">Falsiroseomonas frigidaquae</name>
    <dbReference type="NCBI Taxonomy" id="487318"/>
    <lineage>
        <taxon>Bacteria</taxon>
        <taxon>Pseudomonadati</taxon>
        <taxon>Pseudomonadota</taxon>
        <taxon>Alphaproteobacteria</taxon>
        <taxon>Acetobacterales</taxon>
        <taxon>Roseomonadaceae</taxon>
        <taxon>Falsiroseomonas</taxon>
    </lineage>
</organism>
<dbReference type="Proteomes" id="UP000765160">
    <property type="component" value="Unassembled WGS sequence"/>
</dbReference>
<comment type="caution">
    <text evidence="1">The sequence shown here is derived from an EMBL/GenBank/DDBJ whole genome shotgun (WGS) entry which is preliminary data.</text>
</comment>
<proteinExistence type="predicted"/>
<evidence type="ECO:0000313" key="2">
    <source>
        <dbReference type="Proteomes" id="UP000765160"/>
    </source>
</evidence>
<dbReference type="RefSeq" id="WP_168046377.1">
    <property type="nucleotide sequence ID" value="NZ_JAATJR010000001.1"/>
</dbReference>
<evidence type="ECO:0000313" key="1">
    <source>
        <dbReference type="EMBL" id="NKE43411.1"/>
    </source>
</evidence>
<evidence type="ECO:0008006" key="3">
    <source>
        <dbReference type="Google" id="ProtNLM"/>
    </source>
</evidence>